<dbReference type="EMBL" id="FOOI01000030">
    <property type="protein sequence ID" value="SFH70698.1"/>
    <property type="molecule type" value="Genomic_DNA"/>
</dbReference>
<dbReference type="PANTHER" id="PTHR36529:SF1">
    <property type="entry name" value="GLYCOSYLTRANSFERASE"/>
    <property type="match status" value="1"/>
</dbReference>
<proteinExistence type="predicted"/>
<dbReference type="RefSeq" id="WP_202818425.1">
    <property type="nucleotide sequence ID" value="NZ_FOOI01000030.1"/>
</dbReference>
<dbReference type="Pfam" id="PF09837">
    <property type="entry name" value="DUF2064"/>
    <property type="match status" value="1"/>
</dbReference>
<dbReference type="SUPFAM" id="SSF53448">
    <property type="entry name" value="Nucleotide-diphospho-sugar transferases"/>
    <property type="match status" value="1"/>
</dbReference>
<organism evidence="2 3">
    <name type="scientific">Actinopolymorpha cephalotaxi</name>
    <dbReference type="NCBI Taxonomy" id="504797"/>
    <lineage>
        <taxon>Bacteria</taxon>
        <taxon>Bacillati</taxon>
        <taxon>Actinomycetota</taxon>
        <taxon>Actinomycetes</taxon>
        <taxon>Propionibacteriales</taxon>
        <taxon>Actinopolymorphaceae</taxon>
        <taxon>Actinopolymorpha</taxon>
    </lineage>
</organism>
<evidence type="ECO:0008006" key="5">
    <source>
        <dbReference type="Google" id="ProtNLM"/>
    </source>
</evidence>
<gene>
    <name evidence="1" type="ORF">FHR37_005702</name>
    <name evidence="2" type="ORF">SAMN05421678_13030</name>
</gene>
<dbReference type="EMBL" id="JACBZA010000001">
    <property type="protein sequence ID" value="NYH86851.1"/>
    <property type="molecule type" value="Genomic_DNA"/>
</dbReference>
<dbReference type="InterPro" id="IPR029044">
    <property type="entry name" value="Nucleotide-diphossugar_trans"/>
</dbReference>
<evidence type="ECO:0000313" key="3">
    <source>
        <dbReference type="Proteomes" id="UP000199052"/>
    </source>
</evidence>
<name>A0A1I3C840_9ACTN</name>
<dbReference type="Proteomes" id="UP000199052">
    <property type="component" value="Unassembled WGS sequence"/>
</dbReference>
<protein>
    <recommendedName>
        <fullName evidence="5">Glycosyltransferase</fullName>
    </recommendedName>
</protein>
<dbReference type="STRING" id="504797.SAMN05421678_13030"/>
<evidence type="ECO:0000313" key="1">
    <source>
        <dbReference type="EMBL" id="NYH86851.1"/>
    </source>
</evidence>
<dbReference type="Gene3D" id="3.90.550.10">
    <property type="entry name" value="Spore Coat Polysaccharide Biosynthesis Protein SpsA, Chain A"/>
    <property type="match status" value="1"/>
</dbReference>
<dbReference type="InterPro" id="IPR018641">
    <property type="entry name" value="Trfase_1_rSAM/seldom-assoc"/>
</dbReference>
<evidence type="ECO:0000313" key="2">
    <source>
        <dbReference type="EMBL" id="SFH70698.1"/>
    </source>
</evidence>
<accession>A0A1I3C840</accession>
<evidence type="ECO:0000313" key="4">
    <source>
        <dbReference type="Proteomes" id="UP000533017"/>
    </source>
</evidence>
<reference evidence="2 3" key="1">
    <citation type="submission" date="2016-10" db="EMBL/GenBank/DDBJ databases">
        <authorList>
            <person name="de Groot N.N."/>
        </authorList>
    </citation>
    <scope>NUCLEOTIDE SEQUENCE [LARGE SCALE GENOMIC DNA]</scope>
    <source>
        <strain evidence="2 3">CPCC 202808</strain>
    </source>
</reference>
<dbReference type="Proteomes" id="UP000533017">
    <property type="component" value="Unassembled WGS sequence"/>
</dbReference>
<reference evidence="1 4" key="2">
    <citation type="submission" date="2020-07" db="EMBL/GenBank/DDBJ databases">
        <title>Sequencing the genomes of 1000 actinobacteria strains.</title>
        <authorList>
            <person name="Klenk H.-P."/>
        </authorList>
    </citation>
    <scope>NUCLEOTIDE SEQUENCE [LARGE SCALE GENOMIC DNA]</scope>
    <source>
        <strain evidence="1 4">DSM 45117</strain>
    </source>
</reference>
<dbReference type="AlphaFoldDB" id="A0A1I3C840"/>
<sequence length="210" mass="21746">MTDDPKASADVTIVVLAKDPRPGHVKTRLTPPCTPEQASRLAAAALADTLAVVGQTPARGRVLALRGRPGPWVPAGFEVVPQVQGSLNVRIAAALASVDGPVLLVGMDTPQLTTDLLTCDFSRADAYLGAAEDGGFWALGLADPDPAPVFGVPMSVSHTGAVLRQRLLASGLRVADLPPLRDVDTWDDAVAVAAQAPHTRFAHTMAGLNA</sequence>
<dbReference type="PANTHER" id="PTHR36529">
    <property type="entry name" value="SLL1095 PROTEIN"/>
    <property type="match status" value="1"/>
</dbReference>
<keyword evidence="4" id="KW-1185">Reference proteome</keyword>